<dbReference type="AlphaFoldDB" id="A0A292QA67"/>
<accession>A0A292QA67</accession>
<keyword evidence="2" id="KW-1185">Reference proteome</keyword>
<dbReference type="Proteomes" id="UP001412239">
    <property type="component" value="Unassembled WGS sequence"/>
</dbReference>
<sequence length="86" mass="9282">MFCLKIRSILFEGGSPARTCPLLAGLAARELAGTQGAREEGYPWVGALTAGVGERRWRVLRGRVSRESAYGTKQGNFILNTWLAGG</sequence>
<protein>
    <submittedName>
        <fullName evidence="1">Uncharacterized protein</fullName>
    </submittedName>
</protein>
<reference evidence="1" key="1">
    <citation type="submission" date="2015-10" db="EMBL/GenBank/DDBJ databases">
        <authorList>
            <person name="Regsiter A."/>
            <person name="william w."/>
        </authorList>
    </citation>
    <scope>NUCLEOTIDE SEQUENCE</scope>
    <source>
        <strain evidence="1">Montdore</strain>
    </source>
</reference>
<gene>
    <name evidence="1" type="ORF">GSTUAT00000346001</name>
</gene>
<evidence type="ECO:0000313" key="1">
    <source>
        <dbReference type="EMBL" id="CUS15643.1"/>
    </source>
</evidence>
<evidence type="ECO:0000313" key="2">
    <source>
        <dbReference type="Proteomes" id="UP001412239"/>
    </source>
</evidence>
<proteinExistence type="predicted"/>
<organism evidence="1 2">
    <name type="scientific">Tuber aestivum</name>
    <name type="common">summer truffle</name>
    <dbReference type="NCBI Taxonomy" id="59557"/>
    <lineage>
        <taxon>Eukaryota</taxon>
        <taxon>Fungi</taxon>
        <taxon>Dikarya</taxon>
        <taxon>Ascomycota</taxon>
        <taxon>Pezizomycotina</taxon>
        <taxon>Pezizomycetes</taxon>
        <taxon>Pezizales</taxon>
        <taxon>Tuberaceae</taxon>
        <taxon>Tuber</taxon>
    </lineage>
</organism>
<dbReference type="EMBL" id="LN890945">
    <property type="protein sequence ID" value="CUS15643.1"/>
    <property type="molecule type" value="Genomic_DNA"/>
</dbReference>
<name>A0A292QA67_9PEZI</name>